<reference evidence="2" key="1">
    <citation type="submission" date="2016-10" db="EMBL/GenBank/DDBJ databases">
        <authorList>
            <person name="Varghese N."/>
            <person name="Submissions S."/>
        </authorList>
    </citation>
    <scope>NUCLEOTIDE SEQUENCE [LARGE SCALE GENOMIC DNA]</scope>
    <source>
        <strain evidence="2">DSM 17724</strain>
    </source>
</reference>
<keyword evidence="2" id="KW-1185">Reference proteome</keyword>
<dbReference type="RefSeq" id="WP_228404755.1">
    <property type="nucleotide sequence ID" value="NZ_FOIU01000001.1"/>
</dbReference>
<evidence type="ECO:0000313" key="1">
    <source>
        <dbReference type="EMBL" id="SEW25412.1"/>
    </source>
</evidence>
<dbReference type="InterPro" id="IPR022298">
    <property type="entry name" value="Conjug_transposon_TraN"/>
</dbReference>
<dbReference type="NCBIfam" id="TIGR03780">
    <property type="entry name" value="Bac_Flav_CT_N"/>
    <property type="match status" value="1"/>
</dbReference>
<organism evidence="1 2">
    <name type="scientific">Chryseobacterium wanjuense</name>
    <dbReference type="NCBI Taxonomy" id="356305"/>
    <lineage>
        <taxon>Bacteria</taxon>
        <taxon>Pseudomonadati</taxon>
        <taxon>Bacteroidota</taxon>
        <taxon>Flavobacteriia</taxon>
        <taxon>Flavobacteriales</taxon>
        <taxon>Weeksellaceae</taxon>
        <taxon>Chryseobacterium group</taxon>
        <taxon>Chryseobacterium</taxon>
    </lineage>
</organism>
<dbReference type="AlphaFoldDB" id="A0A1I0QEB6"/>
<protein>
    <submittedName>
        <fullName evidence="1">Bacteroides conjugative transposon TraN protein</fullName>
    </submittedName>
</protein>
<sequence length="313" mass="35440">MKKIQTTILLILILLLMVPIGLKAQTDTIRVPADTVAAPPDTAYGKIASHELLVTYDKTTHIIFPSAIRYVDLGSENITAGKAEEAENVLRVKAAVKNFENGCNLSVITEDGKFYNFNVWFSEYPDVLTLNFASGEHLNKDQVERQGQNTVIFKELGTRQATVPGLVMKTLYQQSKAIIRHIGSESFGIQILLKGIFTLDGQLYFVLQFKNATHIPFAIDFISFKVLDKKIAKRTVMQERVIKPLREYLELSQVDGTSVQKNVYLLEQMTIPDDKLLVIEIYEKNGGRHQFLRIENADLVKARPVKQMHLDFK</sequence>
<gene>
    <name evidence="1" type="ORF">SAMN05421841_1851</name>
</gene>
<name>A0A1I0QEB6_9FLAO</name>
<dbReference type="STRING" id="356305.SAMN05421841_1851"/>
<accession>A0A1I0QEB6</accession>
<evidence type="ECO:0000313" key="2">
    <source>
        <dbReference type="Proteomes" id="UP000199469"/>
    </source>
</evidence>
<dbReference type="Proteomes" id="UP000199469">
    <property type="component" value="Unassembled WGS sequence"/>
</dbReference>
<dbReference type="EMBL" id="FOIU01000001">
    <property type="protein sequence ID" value="SEW25412.1"/>
    <property type="molecule type" value="Genomic_DNA"/>
</dbReference>
<proteinExistence type="predicted"/>
<dbReference type="Pfam" id="PF13595">
    <property type="entry name" value="DUF4138"/>
    <property type="match status" value="1"/>
</dbReference>